<keyword evidence="2" id="KW-1003">Cell membrane</keyword>
<keyword evidence="3 9" id="KW-0812">Transmembrane</keyword>
<evidence type="ECO:0000313" key="12">
    <source>
        <dbReference type="EMBL" id="CAD5125863.1"/>
    </source>
</evidence>
<organism evidence="12 13">
    <name type="scientific">Dimorphilus gyrociliatus</name>
    <dbReference type="NCBI Taxonomy" id="2664684"/>
    <lineage>
        <taxon>Eukaryota</taxon>
        <taxon>Metazoa</taxon>
        <taxon>Spiralia</taxon>
        <taxon>Lophotrochozoa</taxon>
        <taxon>Annelida</taxon>
        <taxon>Polychaeta</taxon>
        <taxon>Polychaeta incertae sedis</taxon>
        <taxon>Dinophilidae</taxon>
        <taxon>Dimorphilus</taxon>
    </lineage>
</organism>
<evidence type="ECO:0000256" key="4">
    <source>
        <dbReference type="ARBA" id="ARBA00022989"/>
    </source>
</evidence>
<feature type="transmembrane region" description="Helical" evidence="10">
    <location>
        <begin position="103"/>
        <end position="123"/>
    </location>
</feature>
<feature type="domain" description="G-protein coupled receptors family 1 profile" evidence="11">
    <location>
        <begin position="42"/>
        <end position="302"/>
    </location>
</feature>
<gene>
    <name evidence="12" type="ORF">DGYR_LOCUS13171</name>
</gene>
<proteinExistence type="inferred from homology"/>
<comment type="subcellular location">
    <subcellularLocation>
        <location evidence="1">Cell membrane</location>
        <topology evidence="1">Multi-pass membrane protein</topology>
    </subcellularLocation>
</comment>
<keyword evidence="5 9" id="KW-0297">G-protein coupled receptor</keyword>
<dbReference type="CDD" id="cd00637">
    <property type="entry name" value="7tm_classA_rhodopsin-like"/>
    <property type="match status" value="1"/>
</dbReference>
<evidence type="ECO:0000256" key="6">
    <source>
        <dbReference type="ARBA" id="ARBA00023136"/>
    </source>
</evidence>
<comment type="similarity">
    <text evidence="9">Belongs to the G-protein coupled receptor 1 family.</text>
</comment>
<comment type="caution">
    <text evidence="12">The sequence shown here is derived from an EMBL/GenBank/DDBJ whole genome shotgun (WGS) entry which is preliminary data.</text>
</comment>
<keyword evidence="8 9" id="KW-0807">Transducer</keyword>
<dbReference type="AlphaFoldDB" id="A0A7I8WCH4"/>
<feature type="transmembrane region" description="Helical" evidence="10">
    <location>
        <begin position="64"/>
        <end position="88"/>
    </location>
</feature>
<dbReference type="GO" id="GO:0005886">
    <property type="term" value="C:plasma membrane"/>
    <property type="evidence" value="ECO:0007669"/>
    <property type="project" value="UniProtKB-SubCell"/>
</dbReference>
<name>A0A7I8WCH4_9ANNE</name>
<evidence type="ECO:0000256" key="7">
    <source>
        <dbReference type="ARBA" id="ARBA00023170"/>
    </source>
</evidence>
<sequence length="359" mass="41014">MDLSYFLPNSSIIGSEFINKRSDIAIPYMIIMVTAIFVGTVGNILAIGAVLINKHLKTIGNIFIVNLAIADLSVSGFVNVFSIIGLVYGEKWFLERKGICEAVGSICLTACLASLLSIGAISLNRYFHIVQRNLHNKIYTLRNTIGMIILLWTICFLLEMPNFDFINWNNHSFDKKSMTCLWDRTYAHSYSIFFITVGVVFPIILIAFCYLKIFLHVRQAKRRIMAAKKGQEAVESASAEREKRNSMRLARTLFVIFVVFASCWLPYGAVILYDKDDKLPLEVHVFVLIIAHFNSSCNSILYGVMNKHFRQSYVQLLGIHHLAYHMCKVRMYSYKHEERDAQSTVMTNNKISQKTFIKS</sequence>
<dbReference type="Pfam" id="PF00001">
    <property type="entry name" value="7tm_1"/>
    <property type="match status" value="1"/>
</dbReference>
<evidence type="ECO:0000256" key="2">
    <source>
        <dbReference type="ARBA" id="ARBA00022475"/>
    </source>
</evidence>
<dbReference type="SMART" id="SM01381">
    <property type="entry name" value="7TM_GPCR_Srsx"/>
    <property type="match status" value="1"/>
</dbReference>
<evidence type="ECO:0000256" key="8">
    <source>
        <dbReference type="ARBA" id="ARBA00023224"/>
    </source>
</evidence>
<dbReference type="SUPFAM" id="SSF81321">
    <property type="entry name" value="Family A G protein-coupled receptor-like"/>
    <property type="match status" value="1"/>
</dbReference>
<keyword evidence="13" id="KW-1185">Reference proteome</keyword>
<dbReference type="InterPro" id="IPR000276">
    <property type="entry name" value="GPCR_Rhodpsn"/>
</dbReference>
<evidence type="ECO:0000256" key="5">
    <source>
        <dbReference type="ARBA" id="ARBA00023040"/>
    </source>
</evidence>
<accession>A0A7I8WCH4</accession>
<keyword evidence="4 10" id="KW-1133">Transmembrane helix</keyword>
<dbReference type="EMBL" id="CAJFCJ010000029">
    <property type="protein sequence ID" value="CAD5125863.1"/>
    <property type="molecule type" value="Genomic_DNA"/>
</dbReference>
<protein>
    <submittedName>
        <fullName evidence="12">DgyrCDS14058</fullName>
    </submittedName>
</protein>
<dbReference type="PROSITE" id="PS50262">
    <property type="entry name" value="G_PROTEIN_RECEP_F1_2"/>
    <property type="match status" value="1"/>
</dbReference>
<dbReference type="InterPro" id="IPR017452">
    <property type="entry name" value="GPCR_Rhodpsn_7TM"/>
</dbReference>
<reference evidence="12 13" key="1">
    <citation type="submission" date="2020-08" db="EMBL/GenBank/DDBJ databases">
        <authorList>
            <person name="Hejnol A."/>
        </authorList>
    </citation>
    <scope>NUCLEOTIDE SEQUENCE [LARGE SCALE GENOMIC DNA]</scope>
</reference>
<evidence type="ECO:0000256" key="1">
    <source>
        <dbReference type="ARBA" id="ARBA00004651"/>
    </source>
</evidence>
<dbReference type="PROSITE" id="PS00237">
    <property type="entry name" value="G_PROTEIN_RECEP_F1_1"/>
    <property type="match status" value="1"/>
</dbReference>
<evidence type="ECO:0000256" key="9">
    <source>
        <dbReference type="RuleBase" id="RU000688"/>
    </source>
</evidence>
<feature type="transmembrane region" description="Helical" evidence="10">
    <location>
        <begin position="192"/>
        <end position="215"/>
    </location>
</feature>
<evidence type="ECO:0000313" key="13">
    <source>
        <dbReference type="Proteomes" id="UP000549394"/>
    </source>
</evidence>
<dbReference type="PANTHER" id="PTHR24228:SF75">
    <property type="entry name" value="G-PROTEIN COUPLED RECEPTORS FAMILY 1 PROFILE DOMAIN-CONTAINING PROTEIN"/>
    <property type="match status" value="1"/>
</dbReference>
<feature type="transmembrane region" description="Helical" evidence="10">
    <location>
        <begin position="285"/>
        <end position="305"/>
    </location>
</feature>
<dbReference type="PRINTS" id="PR00237">
    <property type="entry name" value="GPCRRHODOPSN"/>
</dbReference>
<dbReference type="GO" id="GO:0004930">
    <property type="term" value="F:G protein-coupled receptor activity"/>
    <property type="evidence" value="ECO:0007669"/>
    <property type="project" value="UniProtKB-KW"/>
</dbReference>
<dbReference type="OrthoDB" id="10044919at2759"/>
<feature type="transmembrane region" description="Helical" evidence="10">
    <location>
        <begin position="25"/>
        <end position="52"/>
    </location>
</feature>
<dbReference type="PANTHER" id="PTHR24228">
    <property type="entry name" value="B2 BRADYKININ RECEPTOR/ANGIOTENSIN II RECEPTOR"/>
    <property type="match status" value="1"/>
</dbReference>
<keyword evidence="7 9" id="KW-0675">Receptor</keyword>
<keyword evidence="6 10" id="KW-0472">Membrane</keyword>
<dbReference type="Gene3D" id="1.20.1070.10">
    <property type="entry name" value="Rhodopsin 7-helix transmembrane proteins"/>
    <property type="match status" value="1"/>
</dbReference>
<evidence type="ECO:0000256" key="3">
    <source>
        <dbReference type="ARBA" id="ARBA00022692"/>
    </source>
</evidence>
<dbReference type="Proteomes" id="UP000549394">
    <property type="component" value="Unassembled WGS sequence"/>
</dbReference>
<feature type="transmembrane region" description="Helical" evidence="10">
    <location>
        <begin position="144"/>
        <end position="163"/>
    </location>
</feature>
<feature type="transmembrane region" description="Helical" evidence="10">
    <location>
        <begin position="253"/>
        <end position="273"/>
    </location>
</feature>
<evidence type="ECO:0000259" key="11">
    <source>
        <dbReference type="PROSITE" id="PS50262"/>
    </source>
</evidence>
<evidence type="ECO:0000256" key="10">
    <source>
        <dbReference type="SAM" id="Phobius"/>
    </source>
</evidence>
<dbReference type="FunFam" id="1.20.1070.10:FF:000345">
    <property type="entry name" value="40S ribosomal protein S27"/>
    <property type="match status" value="1"/>
</dbReference>